<dbReference type="InterPro" id="IPR023393">
    <property type="entry name" value="START-like_dom_sf"/>
</dbReference>
<reference evidence="1" key="1">
    <citation type="submission" date="2022-08" db="EMBL/GenBank/DDBJ databases">
        <authorList>
            <person name="Tistechok S."/>
            <person name="Samborskyy M."/>
            <person name="Roman I."/>
        </authorList>
    </citation>
    <scope>NUCLEOTIDE SEQUENCE</scope>
    <source>
        <strain evidence="1">DSM 103496</strain>
    </source>
</reference>
<sequence>MVQRVDATARTTAAPERVYALVRDGASWPGWSPLDSFALEREGATEREGIGAVRVFRTNRFPKPVVSREEIVELVPNRRLGYVLLSGLAVRDYRASVDLEPDGEGTRIRWHSSFRPVVPGTGWLYRRALQRIMERCVRGLADRAAGTT</sequence>
<dbReference type="Gene3D" id="3.30.530.20">
    <property type="match status" value="1"/>
</dbReference>
<keyword evidence="2" id="KW-1185">Reference proteome</keyword>
<dbReference type="EMBL" id="JANYMP010000002">
    <property type="protein sequence ID" value="MCS7476060.1"/>
    <property type="molecule type" value="Genomic_DNA"/>
</dbReference>
<dbReference type="Proteomes" id="UP001141259">
    <property type="component" value="Unassembled WGS sequence"/>
</dbReference>
<dbReference type="Pfam" id="PF10604">
    <property type="entry name" value="Polyketide_cyc2"/>
    <property type="match status" value="1"/>
</dbReference>
<organism evidence="1 2">
    <name type="scientific">Umezawaea endophytica</name>
    <dbReference type="NCBI Taxonomy" id="1654476"/>
    <lineage>
        <taxon>Bacteria</taxon>
        <taxon>Bacillati</taxon>
        <taxon>Actinomycetota</taxon>
        <taxon>Actinomycetes</taxon>
        <taxon>Pseudonocardiales</taxon>
        <taxon>Pseudonocardiaceae</taxon>
        <taxon>Umezawaea</taxon>
    </lineage>
</organism>
<dbReference type="SUPFAM" id="SSF55961">
    <property type="entry name" value="Bet v1-like"/>
    <property type="match status" value="1"/>
</dbReference>
<name>A0A9X2VG87_9PSEU</name>
<evidence type="ECO:0000313" key="1">
    <source>
        <dbReference type="EMBL" id="MCS7476060.1"/>
    </source>
</evidence>
<gene>
    <name evidence="1" type="ORF">NZH93_04265</name>
</gene>
<protein>
    <submittedName>
        <fullName evidence="1">SRPBCC family protein</fullName>
    </submittedName>
</protein>
<dbReference type="InterPro" id="IPR019587">
    <property type="entry name" value="Polyketide_cyclase/dehydratase"/>
</dbReference>
<dbReference type="RefSeq" id="WP_259621579.1">
    <property type="nucleotide sequence ID" value="NZ_JANYMP010000002.1"/>
</dbReference>
<accession>A0A9X2VG87</accession>
<proteinExistence type="predicted"/>
<dbReference type="CDD" id="cd07821">
    <property type="entry name" value="PYR_PYL_RCAR_like"/>
    <property type="match status" value="1"/>
</dbReference>
<comment type="caution">
    <text evidence="1">The sequence shown here is derived from an EMBL/GenBank/DDBJ whole genome shotgun (WGS) entry which is preliminary data.</text>
</comment>
<dbReference type="AlphaFoldDB" id="A0A9X2VG87"/>
<evidence type="ECO:0000313" key="2">
    <source>
        <dbReference type="Proteomes" id="UP001141259"/>
    </source>
</evidence>